<accession>A0A5B8NQW6</accession>
<dbReference type="KEGG" id="enn:FRE64_03090"/>
<evidence type="ECO:0000256" key="2">
    <source>
        <dbReference type="ARBA" id="ARBA00022649"/>
    </source>
</evidence>
<keyword evidence="3 11" id="KW-0808">Transferase</keyword>
<evidence type="ECO:0000256" key="5">
    <source>
        <dbReference type="ARBA" id="ARBA00022723"/>
    </source>
</evidence>
<dbReference type="Gene3D" id="3.30.460.10">
    <property type="entry name" value="Beta Polymerase, domain 2"/>
    <property type="match status" value="1"/>
</dbReference>
<evidence type="ECO:0000256" key="1">
    <source>
        <dbReference type="ARBA" id="ARBA00001946"/>
    </source>
</evidence>
<dbReference type="CDD" id="cd05403">
    <property type="entry name" value="NT_KNTase_like"/>
    <property type="match status" value="1"/>
</dbReference>
<dbReference type="InterPro" id="IPR002934">
    <property type="entry name" value="Polymerase_NTP_transf_dom"/>
</dbReference>
<dbReference type="InterPro" id="IPR052038">
    <property type="entry name" value="Type-VII_TA_antitoxin"/>
</dbReference>
<dbReference type="AlphaFoldDB" id="A0A5B8NQW6"/>
<keyword evidence="2" id="KW-1277">Toxin-antitoxin system</keyword>
<gene>
    <name evidence="11" type="ORF">FRE64_03090</name>
</gene>
<evidence type="ECO:0000256" key="6">
    <source>
        <dbReference type="ARBA" id="ARBA00022741"/>
    </source>
</evidence>
<keyword evidence="5" id="KW-0479">Metal-binding</keyword>
<evidence type="ECO:0000313" key="12">
    <source>
        <dbReference type="Proteomes" id="UP000318453"/>
    </source>
</evidence>
<dbReference type="PANTHER" id="PTHR33571:SF12">
    <property type="entry name" value="BSL3053 PROTEIN"/>
    <property type="match status" value="1"/>
</dbReference>
<evidence type="ECO:0000259" key="10">
    <source>
        <dbReference type="Pfam" id="PF01909"/>
    </source>
</evidence>
<evidence type="ECO:0000313" key="11">
    <source>
        <dbReference type="EMBL" id="QDZ41426.1"/>
    </source>
</evidence>
<dbReference type="GO" id="GO:0046872">
    <property type="term" value="F:metal ion binding"/>
    <property type="evidence" value="ECO:0007669"/>
    <property type="project" value="UniProtKB-KW"/>
</dbReference>
<dbReference type="GO" id="GO:0016779">
    <property type="term" value="F:nucleotidyltransferase activity"/>
    <property type="evidence" value="ECO:0007669"/>
    <property type="project" value="UniProtKB-KW"/>
</dbReference>
<keyword evidence="8" id="KW-0460">Magnesium</keyword>
<comment type="similarity">
    <text evidence="9">Belongs to the MntA antitoxin family.</text>
</comment>
<name>A0A5B8NQW6_9CHRO</name>
<keyword evidence="4" id="KW-0548">Nucleotidyltransferase</keyword>
<dbReference type="InterPro" id="IPR043519">
    <property type="entry name" value="NT_sf"/>
</dbReference>
<dbReference type="PANTHER" id="PTHR33571">
    <property type="entry name" value="SSL8005 PROTEIN"/>
    <property type="match status" value="1"/>
</dbReference>
<feature type="domain" description="Polymerase nucleotidyl transferase" evidence="10">
    <location>
        <begin position="17"/>
        <end position="94"/>
    </location>
</feature>
<protein>
    <submittedName>
        <fullName evidence="11">Nucleotidyltransferase family protein</fullName>
    </submittedName>
</protein>
<keyword evidence="12" id="KW-1185">Reference proteome</keyword>
<dbReference type="OrthoDB" id="561385at2"/>
<evidence type="ECO:0000256" key="8">
    <source>
        <dbReference type="ARBA" id="ARBA00022842"/>
    </source>
</evidence>
<dbReference type="EMBL" id="CP042326">
    <property type="protein sequence ID" value="QDZ41426.1"/>
    <property type="molecule type" value="Genomic_DNA"/>
</dbReference>
<comment type="cofactor">
    <cofactor evidence="1">
        <name>Mg(2+)</name>
        <dbReference type="ChEBI" id="CHEBI:18420"/>
    </cofactor>
</comment>
<dbReference type="GO" id="GO:0005524">
    <property type="term" value="F:ATP binding"/>
    <property type="evidence" value="ECO:0007669"/>
    <property type="project" value="UniProtKB-KW"/>
</dbReference>
<evidence type="ECO:0000256" key="4">
    <source>
        <dbReference type="ARBA" id="ARBA00022695"/>
    </source>
</evidence>
<keyword evidence="6" id="KW-0547">Nucleotide-binding</keyword>
<keyword evidence="7" id="KW-0067">ATP-binding</keyword>
<sequence length="97" mass="11177">MLTLDDLLQQRDKILTVAQRHGAYNVRVFGSVVRGEASDHSDVDFLVDYDRSHRSSWFPMGLIEDLEALLRVRVDVVTEKGLKSRLRDRILQEAKPL</sequence>
<dbReference type="SUPFAM" id="SSF81301">
    <property type="entry name" value="Nucleotidyltransferase"/>
    <property type="match status" value="1"/>
</dbReference>
<dbReference type="Pfam" id="PF01909">
    <property type="entry name" value="NTP_transf_2"/>
    <property type="match status" value="1"/>
</dbReference>
<evidence type="ECO:0000256" key="3">
    <source>
        <dbReference type="ARBA" id="ARBA00022679"/>
    </source>
</evidence>
<reference evidence="11" key="1">
    <citation type="submission" date="2019-08" db="EMBL/GenBank/DDBJ databases">
        <title>Carotenoids and Carotenoid Binding Proteins in the Halophilic Cyanobacterium Euhalothece sp. ZM00.</title>
        <authorList>
            <person name="Cho S.M."/>
            <person name="Song J.Y."/>
            <person name="Park Y.-I."/>
        </authorList>
    </citation>
    <scope>NUCLEOTIDE SEQUENCE [LARGE SCALE GENOMIC DNA]</scope>
    <source>
        <strain evidence="11">Z-M001</strain>
    </source>
</reference>
<evidence type="ECO:0000256" key="7">
    <source>
        <dbReference type="ARBA" id="ARBA00022840"/>
    </source>
</evidence>
<evidence type="ECO:0000256" key="9">
    <source>
        <dbReference type="ARBA" id="ARBA00038276"/>
    </source>
</evidence>
<organism evidence="11 12">
    <name type="scientific">Euhalothece natronophila Z-M001</name>
    <dbReference type="NCBI Taxonomy" id="522448"/>
    <lineage>
        <taxon>Bacteria</taxon>
        <taxon>Bacillati</taxon>
        <taxon>Cyanobacteriota</taxon>
        <taxon>Cyanophyceae</taxon>
        <taxon>Oscillatoriophycideae</taxon>
        <taxon>Chroococcales</taxon>
        <taxon>Halothecacae</taxon>
        <taxon>Halothece cluster</taxon>
        <taxon>Euhalothece</taxon>
    </lineage>
</organism>
<dbReference type="Proteomes" id="UP000318453">
    <property type="component" value="Chromosome"/>
</dbReference>
<proteinExistence type="inferred from homology"/>